<reference evidence="3 4" key="1">
    <citation type="journal article" date="2014" name="Genome Biol. Evol.">
        <title>The genome of the myxosporean Thelohanellus kitauei shows adaptations to nutrient acquisition within its fish host.</title>
        <authorList>
            <person name="Yang Y."/>
            <person name="Xiong J."/>
            <person name="Zhou Z."/>
            <person name="Huo F."/>
            <person name="Miao W."/>
            <person name="Ran C."/>
            <person name="Liu Y."/>
            <person name="Zhang J."/>
            <person name="Feng J."/>
            <person name="Wang M."/>
            <person name="Wang M."/>
            <person name="Wang L."/>
            <person name="Yao B."/>
        </authorList>
    </citation>
    <scope>NUCLEOTIDE SEQUENCE [LARGE SCALE GENOMIC DNA]</scope>
    <source>
        <strain evidence="3">Wuqing</strain>
    </source>
</reference>
<dbReference type="InterPro" id="IPR016024">
    <property type="entry name" value="ARM-type_fold"/>
</dbReference>
<evidence type="ECO:0000313" key="4">
    <source>
        <dbReference type="Proteomes" id="UP000031668"/>
    </source>
</evidence>
<dbReference type="InterPro" id="IPR011989">
    <property type="entry name" value="ARM-like"/>
</dbReference>
<dbReference type="Pfam" id="PF25574">
    <property type="entry name" value="TPR_IMB1"/>
    <property type="match status" value="1"/>
</dbReference>
<proteinExistence type="predicted"/>
<name>A0A0C2MVE1_THEKT</name>
<evidence type="ECO:0000313" key="3">
    <source>
        <dbReference type="EMBL" id="KII71341.1"/>
    </source>
</evidence>
<keyword evidence="4" id="KW-1185">Reference proteome</keyword>
<dbReference type="EMBL" id="JWZT01001789">
    <property type="protein sequence ID" value="KII71341.1"/>
    <property type="molecule type" value="Genomic_DNA"/>
</dbReference>
<protein>
    <submittedName>
        <fullName evidence="3">Importin subunit beta-1</fullName>
    </submittedName>
</protein>
<gene>
    <name evidence="3" type="ORF">RF11_05251</name>
</gene>
<sequence>MDVPKSAYNVLFALSNIVKASYNCQYEVNHKRPDTYWMSSCYQNLFDLAFTTLDRPDAHHDKLRIAVNLLLNALIECYPNDTKGILVKNLEIMLQKLGTVCTQTVNPKSKSQYFEFSEMHSVCCDVLQNFFIALKNDGLSELYQTLLMMLTSFSMITEDPMLQENLLLALGTLISNIGEDALMLELQYLINALLQFAQNSDDAVGTASLSCIFNVVQIISFNIKPYVEHIIDVIAFIFYRRDSRIETLTAASKLLNGFVCELDLEFKPYVTQTLDALYNILLVDIIEVVNEDHLERVDVFLIESWTVYINLIKNIFYRNKERPSGGDYLIWKKHIPAIADRIQMLCDETHNQEFIRTYCIVLGNIVEAFKGFYPKDVTEFAVLRASGNAINSNDWETKKIGRWLDS</sequence>
<dbReference type="SUPFAM" id="SSF48371">
    <property type="entry name" value="ARM repeat"/>
    <property type="match status" value="1"/>
</dbReference>
<dbReference type="AlphaFoldDB" id="A0A0C2MVE1"/>
<feature type="domain" description="Importin subunit beta-1/Transportin-1-like TPR repeats" evidence="2">
    <location>
        <begin position="2"/>
        <end position="370"/>
    </location>
</feature>
<dbReference type="InterPro" id="IPR058584">
    <property type="entry name" value="IMB1_TNPO1-like_TPR"/>
</dbReference>
<evidence type="ECO:0000256" key="1">
    <source>
        <dbReference type="ARBA" id="ARBA00022737"/>
    </source>
</evidence>
<keyword evidence="1" id="KW-0677">Repeat</keyword>
<organism evidence="3 4">
    <name type="scientific">Thelohanellus kitauei</name>
    <name type="common">Myxosporean</name>
    <dbReference type="NCBI Taxonomy" id="669202"/>
    <lineage>
        <taxon>Eukaryota</taxon>
        <taxon>Metazoa</taxon>
        <taxon>Cnidaria</taxon>
        <taxon>Myxozoa</taxon>
        <taxon>Myxosporea</taxon>
        <taxon>Bivalvulida</taxon>
        <taxon>Platysporina</taxon>
        <taxon>Myxobolidae</taxon>
        <taxon>Thelohanellus</taxon>
    </lineage>
</organism>
<comment type="caution">
    <text evidence="3">The sequence shown here is derived from an EMBL/GenBank/DDBJ whole genome shotgun (WGS) entry which is preliminary data.</text>
</comment>
<evidence type="ECO:0000259" key="2">
    <source>
        <dbReference type="Pfam" id="PF25574"/>
    </source>
</evidence>
<dbReference type="Gene3D" id="1.25.10.10">
    <property type="entry name" value="Leucine-rich Repeat Variant"/>
    <property type="match status" value="1"/>
</dbReference>
<accession>A0A0C2MVE1</accession>
<dbReference type="Proteomes" id="UP000031668">
    <property type="component" value="Unassembled WGS sequence"/>
</dbReference>